<dbReference type="HOGENOM" id="CLU_1563196_0_0_1"/>
<evidence type="ECO:0000313" key="2">
    <source>
        <dbReference type="Proteomes" id="UP000001072"/>
    </source>
</evidence>
<protein>
    <submittedName>
        <fullName evidence="1">Uncharacterized protein</fullName>
    </submittedName>
</protein>
<sequence length="171" mass="19336">MNPRGIPLKITARRNQSELQKSRAYRIEGQVAIHGNDNQPLLLEDSPSTIAIGNAELRLNSMVNQVLAQGLGQIVEWSRREGEGLPIEVIKVMHRCWNDTRRIEFHATYLLDTNITSKLTMNALAEGNIISLRGRVVAYTNTWEIEVIDAGQDIRPRKFNSFISKAITLPF</sequence>
<gene>
    <name evidence="1" type="ORF">MELLADRAFT_108257</name>
</gene>
<evidence type="ECO:0000313" key="1">
    <source>
        <dbReference type="EMBL" id="EGG04693.1"/>
    </source>
</evidence>
<dbReference type="VEuPathDB" id="FungiDB:MELLADRAFT_108257"/>
<keyword evidence="2" id="KW-1185">Reference proteome</keyword>
<dbReference type="GeneID" id="18923426"/>
<dbReference type="EMBL" id="GL883117">
    <property type="protein sequence ID" value="EGG04693.1"/>
    <property type="molecule type" value="Genomic_DNA"/>
</dbReference>
<dbReference type="KEGG" id="mlr:MELLADRAFT_108257"/>
<name>F4RSH5_MELLP</name>
<organism evidence="2">
    <name type="scientific">Melampsora larici-populina (strain 98AG31 / pathotype 3-4-7)</name>
    <name type="common">Poplar leaf rust fungus</name>
    <dbReference type="NCBI Taxonomy" id="747676"/>
    <lineage>
        <taxon>Eukaryota</taxon>
        <taxon>Fungi</taxon>
        <taxon>Dikarya</taxon>
        <taxon>Basidiomycota</taxon>
        <taxon>Pucciniomycotina</taxon>
        <taxon>Pucciniomycetes</taxon>
        <taxon>Pucciniales</taxon>
        <taxon>Melampsoraceae</taxon>
        <taxon>Melampsora</taxon>
    </lineage>
</organism>
<accession>F4RSH5</accession>
<dbReference type="InParanoid" id="F4RSH5"/>
<dbReference type="AlphaFoldDB" id="F4RSH5"/>
<dbReference type="Proteomes" id="UP000001072">
    <property type="component" value="Unassembled WGS sequence"/>
</dbReference>
<proteinExistence type="predicted"/>
<dbReference type="RefSeq" id="XP_007412132.1">
    <property type="nucleotide sequence ID" value="XM_007412070.1"/>
</dbReference>
<reference evidence="2" key="1">
    <citation type="journal article" date="2011" name="Proc. Natl. Acad. Sci. U.S.A.">
        <title>Obligate biotrophy features unraveled by the genomic analysis of rust fungi.</title>
        <authorList>
            <person name="Duplessis S."/>
            <person name="Cuomo C.A."/>
            <person name="Lin Y.-C."/>
            <person name="Aerts A."/>
            <person name="Tisserant E."/>
            <person name="Veneault-Fourrey C."/>
            <person name="Joly D.L."/>
            <person name="Hacquard S."/>
            <person name="Amselem J."/>
            <person name="Cantarel B.L."/>
            <person name="Chiu R."/>
            <person name="Coutinho P.M."/>
            <person name="Feau N."/>
            <person name="Field M."/>
            <person name="Frey P."/>
            <person name="Gelhaye E."/>
            <person name="Goldberg J."/>
            <person name="Grabherr M.G."/>
            <person name="Kodira C.D."/>
            <person name="Kohler A."/>
            <person name="Kuees U."/>
            <person name="Lindquist E.A."/>
            <person name="Lucas S.M."/>
            <person name="Mago R."/>
            <person name="Mauceli E."/>
            <person name="Morin E."/>
            <person name="Murat C."/>
            <person name="Pangilinan J.L."/>
            <person name="Park R."/>
            <person name="Pearson M."/>
            <person name="Quesneville H."/>
            <person name="Rouhier N."/>
            <person name="Sakthikumar S."/>
            <person name="Salamov A.A."/>
            <person name="Schmutz J."/>
            <person name="Selles B."/>
            <person name="Shapiro H."/>
            <person name="Tanguay P."/>
            <person name="Tuskan G.A."/>
            <person name="Henrissat B."/>
            <person name="Van de Peer Y."/>
            <person name="Rouze P."/>
            <person name="Ellis J.G."/>
            <person name="Dodds P.N."/>
            <person name="Schein J.E."/>
            <person name="Zhong S."/>
            <person name="Hamelin R.C."/>
            <person name="Grigoriev I.V."/>
            <person name="Szabo L.J."/>
            <person name="Martin F."/>
        </authorList>
    </citation>
    <scope>NUCLEOTIDE SEQUENCE [LARGE SCALE GENOMIC DNA]</scope>
    <source>
        <strain evidence="2">98AG31 / pathotype 3-4-7</strain>
    </source>
</reference>